<dbReference type="AlphaFoldDB" id="V4M5S3"/>
<keyword evidence="5" id="KW-1185">Reference proteome</keyword>
<feature type="non-terminal residue" evidence="4">
    <location>
        <position position="1"/>
    </location>
</feature>
<dbReference type="InterPro" id="IPR005162">
    <property type="entry name" value="Retrotrans_gag_dom"/>
</dbReference>
<dbReference type="PANTHER" id="PTHR15503">
    <property type="entry name" value="LDOC1 RELATED"/>
    <property type="match status" value="1"/>
</dbReference>
<dbReference type="Gene3D" id="2.40.70.10">
    <property type="entry name" value="Acid Proteases"/>
    <property type="match status" value="1"/>
</dbReference>
<feature type="region of interest" description="Disordered" evidence="2">
    <location>
        <begin position="1"/>
        <end position="22"/>
    </location>
</feature>
<evidence type="ECO:0000256" key="1">
    <source>
        <dbReference type="SAM" id="Coils"/>
    </source>
</evidence>
<accession>V4M5S3</accession>
<dbReference type="EMBL" id="KI517385">
    <property type="protein sequence ID" value="ESQ51584.1"/>
    <property type="molecule type" value="Genomic_DNA"/>
</dbReference>
<proteinExistence type="predicted"/>
<dbReference type="Gramene" id="ESQ51584">
    <property type="protein sequence ID" value="ESQ51584"/>
    <property type="gene ID" value="EUTSA_v10017833mg"/>
</dbReference>
<dbReference type="SUPFAM" id="SSF50630">
    <property type="entry name" value="Acid proteases"/>
    <property type="match status" value="1"/>
</dbReference>
<dbReference type="KEGG" id="eus:EUTSA_v10017833mg"/>
<protein>
    <recommendedName>
        <fullName evidence="3">Retrotransposon gag domain-containing protein</fullName>
    </recommendedName>
</protein>
<feature type="coiled-coil region" evidence="1">
    <location>
        <begin position="90"/>
        <end position="117"/>
    </location>
</feature>
<dbReference type="Pfam" id="PF03732">
    <property type="entry name" value="Retrotrans_gag"/>
    <property type="match status" value="1"/>
</dbReference>
<dbReference type="OMA" id="ICDSICK"/>
<evidence type="ECO:0000256" key="2">
    <source>
        <dbReference type="SAM" id="MobiDB-lite"/>
    </source>
</evidence>
<dbReference type="InterPro" id="IPR021109">
    <property type="entry name" value="Peptidase_aspartic_dom_sf"/>
</dbReference>
<dbReference type="PANTHER" id="PTHR15503:SF22">
    <property type="entry name" value="TRANSPOSON TY3-I GAG POLYPROTEIN"/>
    <property type="match status" value="1"/>
</dbReference>
<keyword evidence="1" id="KW-0175">Coiled coil</keyword>
<feature type="compositionally biased region" description="Polar residues" evidence="2">
    <location>
        <begin position="8"/>
        <end position="18"/>
    </location>
</feature>
<name>V4M5S3_EUTSA</name>
<dbReference type="CDD" id="cd00303">
    <property type="entry name" value="retropepsin_like"/>
    <property type="match status" value="1"/>
</dbReference>
<evidence type="ECO:0000313" key="4">
    <source>
        <dbReference type="EMBL" id="ESQ51584.1"/>
    </source>
</evidence>
<sequence>SLGPTTPPRTDQTTNPFAPQQRPVKLQFPQFSGGDPTAWISKVKQYFSYQDTPLEQRVQYASYHLEVFEEEMWARFGPTEGDNFDEALSKIQQTGTLREYQREFERLRNKVEGWTQRALVGTYLGGLNPTIADPIRMFKPKSLKDVIGLARMRDEQLQKQKKGSSLSTGKKLKRSDSLGLCFSCDERYTPSHKCRQSQLLIKERKNETDDDEAETPQISLYALTGWNAPETLRISAMVNIQNVIALVDSGSTHNFISDKAARRLNLQFTRTTPFAVRVSNGSPLQFELCLTILTHQHL</sequence>
<evidence type="ECO:0000313" key="5">
    <source>
        <dbReference type="Proteomes" id="UP000030689"/>
    </source>
</evidence>
<dbReference type="eggNOG" id="ENOG502SXZ5">
    <property type="taxonomic scope" value="Eukaryota"/>
</dbReference>
<organism evidence="4 5">
    <name type="scientific">Eutrema salsugineum</name>
    <name type="common">Saltwater cress</name>
    <name type="synonym">Sisymbrium salsugineum</name>
    <dbReference type="NCBI Taxonomy" id="72664"/>
    <lineage>
        <taxon>Eukaryota</taxon>
        <taxon>Viridiplantae</taxon>
        <taxon>Streptophyta</taxon>
        <taxon>Embryophyta</taxon>
        <taxon>Tracheophyta</taxon>
        <taxon>Spermatophyta</taxon>
        <taxon>Magnoliopsida</taxon>
        <taxon>eudicotyledons</taxon>
        <taxon>Gunneridae</taxon>
        <taxon>Pentapetalae</taxon>
        <taxon>rosids</taxon>
        <taxon>malvids</taxon>
        <taxon>Brassicales</taxon>
        <taxon>Brassicaceae</taxon>
        <taxon>Eutremeae</taxon>
        <taxon>Eutrema</taxon>
    </lineage>
</organism>
<dbReference type="InterPro" id="IPR032567">
    <property type="entry name" value="RTL1-rel"/>
</dbReference>
<gene>
    <name evidence="4" type="ORF">EUTSA_v10017833mg</name>
</gene>
<feature type="domain" description="Retrotransposon gag" evidence="3">
    <location>
        <begin position="66"/>
        <end position="129"/>
    </location>
</feature>
<reference evidence="4 5" key="1">
    <citation type="journal article" date="2013" name="Front. Plant Sci.">
        <title>The Reference Genome of the Halophytic Plant Eutrema salsugineum.</title>
        <authorList>
            <person name="Yang R."/>
            <person name="Jarvis D.E."/>
            <person name="Chen H."/>
            <person name="Beilstein M.A."/>
            <person name="Grimwood J."/>
            <person name="Jenkins J."/>
            <person name="Shu S."/>
            <person name="Prochnik S."/>
            <person name="Xin M."/>
            <person name="Ma C."/>
            <person name="Schmutz J."/>
            <person name="Wing R.A."/>
            <person name="Mitchell-Olds T."/>
            <person name="Schumaker K.S."/>
            <person name="Wang X."/>
        </authorList>
    </citation>
    <scope>NUCLEOTIDE SEQUENCE [LARGE SCALE GENOMIC DNA]</scope>
</reference>
<dbReference type="STRING" id="72664.V4M5S3"/>
<evidence type="ECO:0000259" key="3">
    <source>
        <dbReference type="Pfam" id="PF03732"/>
    </source>
</evidence>
<dbReference type="Proteomes" id="UP000030689">
    <property type="component" value="Unassembled WGS sequence"/>
</dbReference>